<gene>
    <name evidence="2" type="ORF">SLEP1_g10441</name>
</gene>
<accession>A0AAV5IHE0</accession>
<name>A0AAV5IHE0_9ROSI</name>
<dbReference type="EMBL" id="BPVZ01000011">
    <property type="protein sequence ID" value="GKU97273.1"/>
    <property type="molecule type" value="Genomic_DNA"/>
</dbReference>
<evidence type="ECO:0000313" key="2">
    <source>
        <dbReference type="EMBL" id="GKU97273.1"/>
    </source>
</evidence>
<comment type="caution">
    <text evidence="2">The sequence shown here is derived from an EMBL/GenBank/DDBJ whole genome shotgun (WGS) entry which is preliminary data.</text>
</comment>
<dbReference type="AlphaFoldDB" id="A0AAV5IHE0"/>
<feature type="region of interest" description="Disordered" evidence="1">
    <location>
        <begin position="37"/>
        <end position="79"/>
    </location>
</feature>
<reference evidence="2 3" key="1">
    <citation type="journal article" date="2021" name="Commun. Biol.">
        <title>The genome of Shorea leprosula (Dipterocarpaceae) highlights the ecological relevance of drought in aseasonal tropical rainforests.</title>
        <authorList>
            <person name="Ng K.K.S."/>
            <person name="Kobayashi M.J."/>
            <person name="Fawcett J.A."/>
            <person name="Hatakeyama M."/>
            <person name="Paape T."/>
            <person name="Ng C.H."/>
            <person name="Ang C.C."/>
            <person name="Tnah L.H."/>
            <person name="Lee C.T."/>
            <person name="Nishiyama T."/>
            <person name="Sese J."/>
            <person name="O'Brien M.J."/>
            <person name="Copetti D."/>
            <person name="Mohd Noor M.I."/>
            <person name="Ong R.C."/>
            <person name="Putra M."/>
            <person name="Sireger I.Z."/>
            <person name="Indrioko S."/>
            <person name="Kosugi Y."/>
            <person name="Izuno A."/>
            <person name="Isagi Y."/>
            <person name="Lee S.L."/>
            <person name="Shimizu K.K."/>
        </authorList>
    </citation>
    <scope>NUCLEOTIDE SEQUENCE [LARGE SCALE GENOMIC DNA]</scope>
    <source>
        <strain evidence="2">214</strain>
    </source>
</reference>
<organism evidence="2 3">
    <name type="scientific">Rubroshorea leprosula</name>
    <dbReference type="NCBI Taxonomy" id="152421"/>
    <lineage>
        <taxon>Eukaryota</taxon>
        <taxon>Viridiplantae</taxon>
        <taxon>Streptophyta</taxon>
        <taxon>Embryophyta</taxon>
        <taxon>Tracheophyta</taxon>
        <taxon>Spermatophyta</taxon>
        <taxon>Magnoliopsida</taxon>
        <taxon>eudicotyledons</taxon>
        <taxon>Gunneridae</taxon>
        <taxon>Pentapetalae</taxon>
        <taxon>rosids</taxon>
        <taxon>malvids</taxon>
        <taxon>Malvales</taxon>
        <taxon>Dipterocarpaceae</taxon>
        <taxon>Rubroshorea</taxon>
    </lineage>
</organism>
<evidence type="ECO:0000313" key="3">
    <source>
        <dbReference type="Proteomes" id="UP001054252"/>
    </source>
</evidence>
<feature type="compositionally biased region" description="Basic and acidic residues" evidence="1">
    <location>
        <begin position="61"/>
        <end position="73"/>
    </location>
</feature>
<proteinExistence type="predicted"/>
<sequence length="107" mass="11660">MYLALSANASPKLPQNLFFVSQICSFSHHLHPDPYLEKRHKEVHASEHGSPSEDGSAARSDGGREGGRSEGKVKVKGALNNRALESVAADQADLESKQAFNLWDDES</sequence>
<evidence type="ECO:0000256" key="1">
    <source>
        <dbReference type="SAM" id="MobiDB-lite"/>
    </source>
</evidence>
<feature type="compositionally biased region" description="Basic and acidic residues" evidence="1">
    <location>
        <begin position="37"/>
        <end position="51"/>
    </location>
</feature>
<protein>
    <submittedName>
        <fullName evidence="2">Uncharacterized protein</fullName>
    </submittedName>
</protein>
<dbReference type="Proteomes" id="UP001054252">
    <property type="component" value="Unassembled WGS sequence"/>
</dbReference>
<keyword evidence="3" id="KW-1185">Reference proteome</keyword>